<organism evidence="2 3">
    <name type="scientific">Tremella mesenterica</name>
    <name type="common">Jelly fungus</name>
    <dbReference type="NCBI Taxonomy" id="5217"/>
    <lineage>
        <taxon>Eukaryota</taxon>
        <taxon>Fungi</taxon>
        <taxon>Dikarya</taxon>
        <taxon>Basidiomycota</taxon>
        <taxon>Agaricomycotina</taxon>
        <taxon>Tremellomycetes</taxon>
        <taxon>Tremellales</taxon>
        <taxon>Tremellaceae</taxon>
        <taxon>Tremella</taxon>
    </lineage>
</organism>
<dbReference type="InParanoid" id="A0A4Q1BTI2"/>
<comment type="caution">
    <text evidence="2">The sequence shown here is derived from an EMBL/GenBank/DDBJ whole genome shotgun (WGS) entry which is preliminary data.</text>
</comment>
<gene>
    <name evidence="2" type="ORF">M231_01289</name>
</gene>
<dbReference type="OrthoDB" id="10050400at2759"/>
<evidence type="ECO:0000313" key="3">
    <source>
        <dbReference type="Proteomes" id="UP000289152"/>
    </source>
</evidence>
<dbReference type="STRING" id="5217.A0A4Q1BTI2"/>
<reference evidence="2 3" key="1">
    <citation type="submission" date="2016-06" db="EMBL/GenBank/DDBJ databases">
        <title>Evolution of pathogenesis and genome organization in the Tremellales.</title>
        <authorList>
            <person name="Cuomo C."/>
            <person name="Litvintseva A."/>
            <person name="Heitman J."/>
            <person name="Chen Y."/>
            <person name="Sun S."/>
            <person name="Springer D."/>
            <person name="Dromer F."/>
            <person name="Young S."/>
            <person name="Zeng Q."/>
            <person name="Chapman S."/>
            <person name="Gujja S."/>
            <person name="Saif S."/>
            <person name="Birren B."/>
        </authorList>
    </citation>
    <scope>NUCLEOTIDE SEQUENCE [LARGE SCALE GENOMIC DNA]</scope>
    <source>
        <strain evidence="2 3">ATCC 28783</strain>
    </source>
</reference>
<dbReference type="VEuPathDB" id="FungiDB:TREMEDRAFT_68940"/>
<protein>
    <submittedName>
        <fullName evidence="2">Uncharacterized protein</fullName>
    </submittedName>
</protein>
<evidence type="ECO:0000313" key="2">
    <source>
        <dbReference type="EMBL" id="RXK41384.1"/>
    </source>
</evidence>
<keyword evidence="1" id="KW-0812">Transmembrane</keyword>
<keyword evidence="1" id="KW-1133">Transmembrane helix</keyword>
<name>A0A4Q1BTI2_TREME</name>
<dbReference type="SUPFAM" id="SSF48452">
    <property type="entry name" value="TPR-like"/>
    <property type="match status" value="1"/>
</dbReference>
<dbReference type="InterPro" id="IPR011990">
    <property type="entry name" value="TPR-like_helical_dom_sf"/>
</dbReference>
<dbReference type="Gene3D" id="1.25.40.10">
    <property type="entry name" value="Tetratricopeptide repeat domain"/>
    <property type="match status" value="1"/>
</dbReference>
<dbReference type="InterPro" id="IPR040201">
    <property type="entry name" value="Mrg3-like"/>
</dbReference>
<evidence type="ECO:0000256" key="1">
    <source>
        <dbReference type="SAM" id="Phobius"/>
    </source>
</evidence>
<dbReference type="AlphaFoldDB" id="A0A4Q1BTI2"/>
<keyword evidence="3" id="KW-1185">Reference proteome</keyword>
<feature type="transmembrane region" description="Helical" evidence="1">
    <location>
        <begin position="62"/>
        <end position="82"/>
    </location>
</feature>
<dbReference type="Proteomes" id="UP000289152">
    <property type="component" value="Unassembled WGS sequence"/>
</dbReference>
<dbReference type="PANTHER" id="PTHR28142">
    <property type="entry name" value="MITOCHONDRIAL INNER MEMBRANE I-AAA PROTEASE SUPERCOMPLEX SUBUNIT MGR3-RELATED"/>
    <property type="match status" value="1"/>
</dbReference>
<dbReference type="PANTHER" id="PTHR28142:SF1">
    <property type="entry name" value="MITOCHONDRIAL INNER MEMBRANE I-AAA PROTEASE SUPERCOMPLEX SUBUNIT MGR3-RELATED"/>
    <property type="match status" value="1"/>
</dbReference>
<keyword evidence="1" id="KW-0472">Membrane</keyword>
<accession>A0A4Q1BTI2</accession>
<dbReference type="InterPro" id="IPR019734">
    <property type="entry name" value="TPR_rpt"/>
</dbReference>
<dbReference type="EMBL" id="SDIL01000009">
    <property type="protein sequence ID" value="RXK41384.1"/>
    <property type="molecule type" value="Genomic_DNA"/>
</dbReference>
<proteinExistence type="predicted"/>
<dbReference type="Pfam" id="PF13176">
    <property type="entry name" value="TPR_7"/>
    <property type="match status" value="1"/>
</dbReference>
<sequence>MSRIPINSILRPTRNSILPKACTSARLPRFCPSTTGPFRAAHGRSFSAAWASSEGRGVRMKVSYLFGGLAGLGMLLTIYGLLEYYFSLSTWPEPVRTPLKAALKARNRGDIELAERYFKKAIDAALSLPTSSLEPNPLLKITGIYVTLSSMLESDGQLVKSYIALREAFLLCGPRALEADYAMAPGQWGQVAFEEHRRAIGLAQRIGQLALHISTSRLPPAYPSYNETIATPTTLETQSIIDKKSWDEAAEHFLEKALTAMLHLGLTSEGKNRVVVGRDINLPDSLPDDEDNGRVDKRGLGITMESLAEVYAKKGRYDLAMQLILQAISILLPPQKQDVEIKDQCQAALLMTTLSSHLLHPPSEQNLKHSRSWSLEALRLSERALKEKGLTMENAVCTRARSVAIYDMGIISEMQGDLTTAEKYFAQAIDYAREVGFPEARREASEGLKRVRIQQEKKR</sequence>